<keyword evidence="1" id="KW-1185">Reference proteome</keyword>
<proteinExistence type="predicted"/>
<name>A0A2I4DPL2_JUGRE</name>
<evidence type="ECO:0000313" key="1">
    <source>
        <dbReference type="Proteomes" id="UP000235220"/>
    </source>
</evidence>
<protein>
    <submittedName>
        <fullName evidence="2">Uncharacterized mitochondrial protein AtMg00810-like</fullName>
    </submittedName>
</protein>
<gene>
    <name evidence="2" type="primary">LOC108982226</name>
</gene>
<dbReference type="OrthoDB" id="2012657at2759"/>
<dbReference type="AlphaFoldDB" id="A0A2I4DPL2"/>
<organism evidence="1 2">
    <name type="scientific">Juglans regia</name>
    <name type="common">English walnut</name>
    <dbReference type="NCBI Taxonomy" id="51240"/>
    <lineage>
        <taxon>Eukaryota</taxon>
        <taxon>Viridiplantae</taxon>
        <taxon>Streptophyta</taxon>
        <taxon>Embryophyta</taxon>
        <taxon>Tracheophyta</taxon>
        <taxon>Spermatophyta</taxon>
        <taxon>Magnoliopsida</taxon>
        <taxon>eudicotyledons</taxon>
        <taxon>Gunneridae</taxon>
        <taxon>Pentapetalae</taxon>
        <taxon>rosids</taxon>
        <taxon>fabids</taxon>
        <taxon>Fagales</taxon>
        <taxon>Juglandaceae</taxon>
        <taxon>Juglans</taxon>
    </lineage>
</organism>
<evidence type="ECO:0000313" key="2">
    <source>
        <dbReference type="RefSeq" id="XP_018809078.1"/>
    </source>
</evidence>
<dbReference type="Proteomes" id="UP000235220">
    <property type="component" value="Chromosome 8"/>
</dbReference>
<dbReference type="RefSeq" id="XP_018809078.1">
    <property type="nucleotide sequence ID" value="XM_018953533.1"/>
</dbReference>
<dbReference type="KEGG" id="jre:108982226"/>
<reference evidence="2" key="1">
    <citation type="submission" date="2025-08" db="UniProtKB">
        <authorList>
            <consortium name="RefSeq"/>
        </authorList>
    </citation>
    <scope>IDENTIFICATION</scope>
    <source>
        <tissue evidence="2">Leaves</tissue>
    </source>
</reference>
<sequence length="94" mass="10052">MNEPQIYLLVYVDDIVITSSKQSAIDTLIHGLGLASPVKDLGFLSFFLGLEVDYTDGGVLQSKPMLSPMEASLKLSKFDSPAFATETGAPVAKT</sequence>
<dbReference type="GeneID" id="108982226"/>
<dbReference type="InParanoid" id="A0A2I4DPL2"/>
<accession>A0A2I4DPL2</accession>